<gene>
    <name evidence="1" type="ORF">BTG_11920</name>
</gene>
<dbReference type="Proteomes" id="UP000005259">
    <property type="component" value="Chromosome"/>
</dbReference>
<reference evidence="1 2" key="1">
    <citation type="submission" date="2012-08" db="EMBL/GenBank/DDBJ databases">
        <authorList>
            <person name="Doggett N."/>
            <person name="Teshima H."/>
            <person name="Bruce D."/>
            <person name="Detter J.C."/>
            <person name="Johnson S.L."/>
            <person name="Han C."/>
        </authorList>
    </citation>
    <scope>NUCLEOTIDE SEQUENCE [LARGE SCALE GENOMIC DNA]</scope>
    <source>
        <strain evidence="1 2">HD-771</strain>
    </source>
</reference>
<sequence>MKINKFNISAVFYFKSGNSKKVDWLEDKLVKKLKSETQELTEGLSLEEADVFFQSKFKEWQENGTTIIRKNAKGENSIISFAEVEYMTMLVSLAKDLSLDTTELNEDESKATRSIQEHPAFKKITMNKAASFKKYIFEYRELSFWEVKQYDYTKG</sequence>
<accession>A0A9W3NXC8</accession>
<evidence type="ECO:0000313" key="1">
    <source>
        <dbReference type="EMBL" id="AFQ15840.1"/>
    </source>
</evidence>
<organism evidence="1 2">
    <name type="scientific">Bacillus thuringiensis HD-771</name>
    <dbReference type="NCBI Taxonomy" id="1218175"/>
    <lineage>
        <taxon>Bacteria</taxon>
        <taxon>Bacillati</taxon>
        <taxon>Bacillota</taxon>
        <taxon>Bacilli</taxon>
        <taxon>Bacillales</taxon>
        <taxon>Bacillaceae</taxon>
        <taxon>Bacillus</taxon>
        <taxon>Bacillus cereus group</taxon>
    </lineage>
</organism>
<name>A0A9W3NXC8_BACTU</name>
<dbReference type="EMBL" id="CP003752">
    <property type="protein sequence ID" value="AFQ15840.1"/>
    <property type="molecule type" value="Genomic_DNA"/>
</dbReference>
<proteinExistence type="predicted"/>
<evidence type="ECO:0000313" key="2">
    <source>
        <dbReference type="Proteomes" id="UP000005259"/>
    </source>
</evidence>
<protein>
    <submittedName>
        <fullName evidence="1">Uncharacterized protein</fullName>
    </submittedName>
</protein>
<dbReference type="KEGG" id="bti:BTG_11920"/>
<dbReference type="RefSeq" id="WP_000700196.1">
    <property type="nucleotide sequence ID" value="NC_018500.1"/>
</dbReference>
<dbReference type="AlphaFoldDB" id="A0A9W3NXC8"/>